<dbReference type="GO" id="GO:0003954">
    <property type="term" value="F:NADH dehydrogenase activity"/>
    <property type="evidence" value="ECO:0007669"/>
    <property type="project" value="TreeGrafter"/>
</dbReference>
<organism evidence="6">
    <name type="scientific">marine metagenome</name>
    <dbReference type="NCBI Taxonomy" id="408172"/>
    <lineage>
        <taxon>unclassified sequences</taxon>
        <taxon>metagenomes</taxon>
        <taxon>ecological metagenomes</taxon>
    </lineage>
</organism>
<keyword evidence="2 5" id="KW-0812">Transmembrane</keyword>
<evidence type="ECO:0000313" key="6">
    <source>
        <dbReference type="EMBL" id="SVC14772.1"/>
    </source>
</evidence>
<evidence type="ECO:0000256" key="1">
    <source>
        <dbReference type="ARBA" id="ARBA00004141"/>
    </source>
</evidence>
<sequence>MESNTLFSNLNEIYLDLLPESLSWAAYLGTGLTIILILVNTLLILTAFGTYMERRVLGRFQTRLGPNRVGPFGLLQPLADLLKLIVKEDLRPVTADRLTFFLAPVLMVTSMLVVVAVVPFGNGSFLADLNIGVLYLVGIPTIATVSMFLGGWGSGNRFALLGAARAVAMLISYEVPM</sequence>
<keyword evidence="3 5" id="KW-1133">Transmembrane helix</keyword>
<evidence type="ECO:0008006" key="7">
    <source>
        <dbReference type="Google" id="ProtNLM"/>
    </source>
</evidence>
<feature type="transmembrane region" description="Helical" evidence="5">
    <location>
        <begin position="24"/>
        <end position="48"/>
    </location>
</feature>
<evidence type="ECO:0000256" key="2">
    <source>
        <dbReference type="ARBA" id="ARBA00022692"/>
    </source>
</evidence>
<feature type="transmembrane region" description="Helical" evidence="5">
    <location>
        <begin position="133"/>
        <end position="152"/>
    </location>
</feature>
<dbReference type="PANTHER" id="PTHR11432:SF3">
    <property type="entry name" value="NADH-UBIQUINONE OXIDOREDUCTASE CHAIN 1"/>
    <property type="match status" value="1"/>
</dbReference>
<dbReference type="PANTHER" id="PTHR11432">
    <property type="entry name" value="NADH DEHYDROGENASE SUBUNIT 1"/>
    <property type="match status" value="1"/>
</dbReference>
<evidence type="ECO:0000256" key="3">
    <source>
        <dbReference type="ARBA" id="ARBA00022989"/>
    </source>
</evidence>
<dbReference type="GO" id="GO:0016020">
    <property type="term" value="C:membrane"/>
    <property type="evidence" value="ECO:0007669"/>
    <property type="project" value="UniProtKB-SubCell"/>
</dbReference>
<proteinExistence type="predicted"/>
<dbReference type="InterPro" id="IPR001694">
    <property type="entry name" value="NADH_UbQ_OxRdtase_su1/FPO"/>
</dbReference>
<dbReference type="GO" id="GO:0009060">
    <property type="term" value="P:aerobic respiration"/>
    <property type="evidence" value="ECO:0007669"/>
    <property type="project" value="TreeGrafter"/>
</dbReference>
<keyword evidence="4 5" id="KW-0472">Membrane</keyword>
<feature type="non-terminal residue" evidence="6">
    <location>
        <position position="177"/>
    </location>
</feature>
<evidence type="ECO:0000256" key="4">
    <source>
        <dbReference type="ARBA" id="ARBA00023136"/>
    </source>
</evidence>
<protein>
    <recommendedName>
        <fullName evidence="7">NADH-quinone oxidoreductase subunit H</fullName>
    </recommendedName>
</protein>
<dbReference type="EMBL" id="UINC01076015">
    <property type="protein sequence ID" value="SVC14772.1"/>
    <property type="molecule type" value="Genomic_DNA"/>
</dbReference>
<evidence type="ECO:0000256" key="5">
    <source>
        <dbReference type="SAM" id="Phobius"/>
    </source>
</evidence>
<comment type="subcellular location">
    <subcellularLocation>
        <location evidence="1">Membrane</location>
        <topology evidence="1">Multi-pass membrane protein</topology>
    </subcellularLocation>
</comment>
<gene>
    <name evidence="6" type="ORF">METZ01_LOCUS267626</name>
</gene>
<accession>A0A382JTU0</accession>
<reference evidence="6" key="1">
    <citation type="submission" date="2018-05" db="EMBL/GenBank/DDBJ databases">
        <authorList>
            <person name="Lanie J.A."/>
            <person name="Ng W.-L."/>
            <person name="Kazmierczak K.M."/>
            <person name="Andrzejewski T.M."/>
            <person name="Davidsen T.M."/>
            <person name="Wayne K.J."/>
            <person name="Tettelin H."/>
            <person name="Glass J.I."/>
            <person name="Rusch D."/>
            <person name="Podicherti R."/>
            <person name="Tsui H.-C.T."/>
            <person name="Winkler M.E."/>
        </authorList>
    </citation>
    <scope>NUCLEOTIDE SEQUENCE</scope>
</reference>
<feature type="transmembrane region" description="Helical" evidence="5">
    <location>
        <begin position="98"/>
        <end position="121"/>
    </location>
</feature>
<dbReference type="Pfam" id="PF00146">
    <property type="entry name" value="NADHdh"/>
    <property type="match status" value="1"/>
</dbReference>
<name>A0A382JTU0_9ZZZZ</name>
<dbReference type="AlphaFoldDB" id="A0A382JTU0"/>